<reference evidence="3 4" key="1">
    <citation type="submission" date="2018-04" db="EMBL/GenBank/DDBJ databases">
        <title>The genome of golden apple snail Pomacea canaliculata provides insight into stress tolerance and invasive adaptation.</title>
        <authorList>
            <person name="Liu C."/>
            <person name="Liu B."/>
            <person name="Ren Y."/>
            <person name="Zhang Y."/>
            <person name="Wang H."/>
            <person name="Li S."/>
            <person name="Jiang F."/>
            <person name="Yin L."/>
            <person name="Zhang G."/>
            <person name="Qian W."/>
            <person name="Fan W."/>
        </authorList>
    </citation>
    <scope>NUCLEOTIDE SEQUENCE [LARGE SCALE GENOMIC DNA]</scope>
    <source>
        <strain evidence="3">SZHN2017</strain>
        <tissue evidence="3">Muscle</tissue>
    </source>
</reference>
<organism evidence="3 4">
    <name type="scientific">Pomacea canaliculata</name>
    <name type="common">Golden apple snail</name>
    <dbReference type="NCBI Taxonomy" id="400727"/>
    <lineage>
        <taxon>Eukaryota</taxon>
        <taxon>Metazoa</taxon>
        <taxon>Spiralia</taxon>
        <taxon>Lophotrochozoa</taxon>
        <taxon>Mollusca</taxon>
        <taxon>Gastropoda</taxon>
        <taxon>Caenogastropoda</taxon>
        <taxon>Architaenioglossa</taxon>
        <taxon>Ampullarioidea</taxon>
        <taxon>Ampullariidae</taxon>
        <taxon>Pomacea</taxon>
    </lineage>
</organism>
<dbReference type="STRING" id="400727.A0A2T7PBA3"/>
<dbReference type="AlphaFoldDB" id="A0A2T7PBA3"/>
<evidence type="ECO:0000313" key="4">
    <source>
        <dbReference type="Proteomes" id="UP000245119"/>
    </source>
</evidence>
<proteinExistence type="predicted"/>
<dbReference type="PANTHER" id="PTHR36695:SF12">
    <property type="entry name" value="AGAP008648-PA"/>
    <property type="match status" value="1"/>
</dbReference>
<dbReference type="EMBL" id="PZQS01000005">
    <property type="protein sequence ID" value="PVD30697.1"/>
    <property type="molecule type" value="Genomic_DNA"/>
</dbReference>
<feature type="domain" description="Farnesoic acid O-methyl transferase" evidence="2">
    <location>
        <begin position="44"/>
        <end position="183"/>
    </location>
</feature>
<keyword evidence="1" id="KW-0812">Transmembrane</keyword>
<feature type="transmembrane region" description="Helical" evidence="1">
    <location>
        <begin position="246"/>
        <end position="269"/>
    </location>
</feature>
<evidence type="ECO:0000259" key="2">
    <source>
        <dbReference type="Pfam" id="PF12248"/>
    </source>
</evidence>
<keyword evidence="1" id="KW-1133">Transmembrane helix</keyword>
<evidence type="ECO:0000256" key="1">
    <source>
        <dbReference type="SAM" id="Phobius"/>
    </source>
</evidence>
<evidence type="ECO:0000313" key="3">
    <source>
        <dbReference type="EMBL" id="PVD30697.1"/>
    </source>
</evidence>
<dbReference type="Pfam" id="PF12248">
    <property type="entry name" value="Methyltransf_FA"/>
    <property type="match status" value="1"/>
</dbReference>
<name>A0A2T7PBA3_POMCA</name>
<sequence>MTVGHGWSSNYQRAVVGDAGVTDGVLTAGVNSSNLCTIQMVTRNYTYLQVAATRSLVGPDQLMTFTVLTCNDATLLLSENSTDQTNNIFEIVLGGWTNSKSVIRNATQGQALVSTSHSPLSCTATRAFYIRWDLNILRIGNLTGQSGAWTPASPFLTWNMTSTHKINYVFVASWDKPGNWTFAHSTTSDTKQCACGCKMVTSVNLSSSVLEESIRHLVGELKVQPKNTFAYSQRLNSAHDPRVSSGAIGIVGIVCMALPFGFIVCLDLVDLQRFLFQKSSRCCK</sequence>
<dbReference type="Proteomes" id="UP000245119">
    <property type="component" value="Linkage Group LG5"/>
</dbReference>
<accession>A0A2T7PBA3</accession>
<dbReference type="InterPro" id="IPR022041">
    <property type="entry name" value="Methyltransf_FA"/>
</dbReference>
<gene>
    <name evidence="3" type="ORF">C0Q70_09971</name>
</gene>
<dbReference type="OrthoDB" id="6044186at2759"/>
<comment type="caution">
    <text evidence="3">The sequence shown here is derived from an EMBL/GenBank/DDBJ whole genome shotgun (WGS) entry which is preliminary data.</text>
</comment>
<dbReference type="PANTHER" id="PTHR36695">
    <property type="entry name" value="AGAP008648-PA"/>
    <property type="match status" value="1"/>
</dbReference>
<keyword evidence="4" id="KW-1185">Reference proteome</keyword>
<keyword evidence="1" id="KW-0472">Membrane</keyword>
<protein>
    <recommendedName>
        <fullName evidence="2">Farnesoic acid O-methyl transferase domain-containing protein</fullName>
    </recommendedName>
</protein>